<evidence type="ECO:0008006" key="4">
    <source>
        <dbReference type="Google" id="ProtNLM"/>
    </source>
</evidence>
<dbReference type="AlphaFoldDB" id="A0A8I0MTE0"/>
<dbReference type="Gene3D" id="1.25.40.10">
    <property type="entry name" value="Tetratricopeptide repeat domain"/>
    <property type="match status" value="1"/>
</dbReference>
<dbReference type="InterPro" id="IPR011990">
    <property type="entry name" value="TPR-like_helical_dom_sf"/>
</dbReference>
<name>A0A8I0MTE0_9GAMM</name>
<dbReference type="PROSITE" id="PS50005">
    <property type="entry name" value="TPR"/>
    <property type="match status" value="1"/>
</dbReference>
<dbReference type="SUPFAM" id="SSF48452">
    <property type="entry name" value="TPR-like"/>
    <property type="match status" value="1"/>
</dbReference>
<reference evidence="2 3" key="1">
    <citation type="submission" date="2015-06" db="EMBL/GenBank/DDBJ databases">
        <title>Genome sequence of Pseudoalteromonas peptidolytica.</title>
        <authorList>
            <person name="Xie B.-B."/>
            <person name="Rong J.-C."/>
            <person name="Qin Q.-L."/>
            <person name="Zhang Y.-Z."/>
        </authorList>
    </citation>
    <scope>NUCLEOTIDE SEQUENCE [LARGE SCALE GENOMIC DNA]</scope>
    <source>
        <strain evidence="2 3">F12-50-A1</strain>
    </source>
</reference>
<organism evidence="2 3">
    <name type="scientific">Pseudoalteromonas peptidolytica F12-50-A1</name>
    <dbReference type="NCBI Taxonomy" id="1315280"/>
    <lineage>
        <taxon>Bacteria</taxon>
        <taxon>Pseudomonadati</taxon>
        <taxon>Pseudomonadota</taxon>
        <taxon>Gammaproteobacteria</taxon>
        <taxon>Alteromonadales</taxon>
        <taxon>Pseudoalteromonadaceae</taxon>
        <taxon>Pseudoalteromonas</taxon>
    </lineage>
</organism>
<accession>A0A8I0MTE0</accession>
<dbReference type="InterPro" id="IPR019734">
    <property type="entry name" value="TPR_rpt"/>
</dbReference>
<evidence type="ECO:0000313" key="3">
    <source>
        <dbReference type="Proteomes" id="UP000660708"/>
    </source>
</evidence>
<evidence type="ECO:0000313" key="2">
    <source>
        <dbReference type="EMBL" id="MBE0345366.1"/>
    </source>
</evidence>
<keyword evidence="3" id="KW-1185">Reference proteome</keyword>
<evidence type="ECO:0000256" key="1">
    <source>
        <dbReference type="PROSITE-ProRule" id="PRU00339"/>
    </source>
</evidence>
<dbReference type="EMBL" id="AQHF01000020">
    <property type="protein sequence ID" value="MBE0345366.1"/>
    <property type="molecule type" value="Genomic_DNA"/>
</dbReference>
<comment type="caution">
    <text evidence="2">The sequence shown here is derived from an EMBL/GenBank/DDBJ whole genome shotgun (WGS) entry which is preliminary data.</text>
</comment>
<gene>
    <name evidence="2" type="ORF">PPEP_a0226</name>
</gene>
<dbReference type="SMART" id="SM00028">
    <property type="entry name" value="TPR"/>
    <property type="match status" value="1"/>
</dbReference>
<protein>
    <recommendedName>
        <fullName evidence="4">Tetratricopeptide repeat protein</fullName>
    </recommendedName>
</protein>
<dbReference type="PROSITE" id="PS51257">
    <property type="entry name" value="PROKAR_LIPOPROTEIN"/>
    <property type="match status" value="1"/>
</dbReference>
<keyword evidence="1" id="KW-0802">TPR repeat</keyword>
<dbReference type="Proteomes" id="UP000660708">
    <property type="component" value="Unassembled WGS sequence"/>
</dbReference>
<dbReference type="RefSeq" id="WP_147390982.1">
    <property type="nucleotide sequence ID" value="NZ_AQHF01000020.1"/>
</dbReference>
<feature type="repeat" description="TPR" evidence="1">
    <location>
        <begin position="18"/>
        <end position="51"/>
    </location>
</feature>
<sequence length="443" mass="51104">MIKKTAIIIAILTAISGCKSLVYKGNKLYEAGMYRQAAEYYSQALAEDPEDLEAKQGLTLARDKLIDKGLIDVRMLRLANNYTAAATRLEEIVRNQAEWQMKPNGAMANTQREELDYARLWLLDEAGSLSNTPYPDRFKLFEHNHRHLISNAQLASAMSSYYDTLSIQAQVKCDTLAKQVSGQRFYLKSFTEKYCLAWQTPKRLTVDKQDNSRYFAMNIRERIDIGLRFGNSIKGQYGTFISDLNATFNNSLWFYNQGAQQLSLTLYADADYYRVSNQHIQRKHYQQEVERTDPNNPDKTHTTEVTREFAYPVTVYDEKFDINISYEANLASRYIKGNASDSKQNKTRSHQADFEQLDITPLSPDFLNLAHITEKTLDGLIEQFSQDLTLTWKQNYCGQALGTNKGENILRCAKLEPKHDYINRWFDQHFGVKYADMKTLYGI</sequence>
<proteinExistence type="predicted"/>